<dbReference type="GO" id="GO:0045893">
    <property type="term" value="P:positive regulation of DNA-templated transcription"/>
    <property type="evidence" value="ECO:0007669"/>
    <property type="project" value="UniProtKB-ARBA"/>
</dbReference>
<dbReference type="Proteomes" id="UP000198875">
    <property type="component" value="Unassembled WGS sequence"/>
</dbReference>
<dbReference type="Gene3D" id="1.10.10.10">
    <property type="entry name" value="Winged helix-like DNA-binding domain superfamily/Winged helix DNA-binding domain"/>
    <property type="match status" value="1"/>
</dbReference>
<dbReference type="GO" id="GO:0045892">
    <property type="term" value="P:negative regulation of DNA-templated transcription"/>
    <property type="evidence" value="ECO:0007669"/>
    <property type="project" value="UniProtKB-ARBA"/>
</dbReference>
<sequence length="255" mass="27397">MNATADIEQLGVHQILDRAGLLESVEPEAAAALIDQMHRAAFPAGHIIFHEGDPGDRVYIIVAGKVKISLRGPGGRENLRALMGPTDVFGELAVFDPGPRTCTAAAITDVATVWLDRATLRAWMAAWPAIAEQLLQALSRRLRTTDDELIELVSSDVTARVARQLLALAERFGTPEGGAVRVAHDLTQDEMAQLVGADRTSVNRALRGFAARGWIVPEAKAVLIVAPDALARRAAAGNTRNAQTGRRRRPLRATA</sequence>
<dbReference type="Pfam" id="PF13545">
    <property type="entry name" value="HTH_Crp_2"/>
    <property type="match status" value="1"/>
</dbReference>
<accession>A0A0U0W975</accession>
<dbReference type="GO" id="GO:0003700">
    <property type="term" value="F:DNA-binding transcription factor activity"/>
    <property type="evidence" value="ECO:0007669"/>
    <property type="project" value="UniProtKB-ARBA"/>
</dbReference>
<organism evidence="15 16">
    <name type="scientific">Mycobacterium bohemicum DSM 44277</name>
    <dbReference type="NCBI Taxonomy" id="1236609"/>
    <lineage>
        <taxon>Bacteria</taxon>
        <taxon>Bacillati</taxon>
        <taxon>Actinomycetota</taxon>
        <taxon>Actinomycetes</taxon>
        <taxon>Mycobacteriales</taxon>
        <taxon>Mycobacteriaceae</taxon>
        <taxon>Mycobacterium</taxon>
    </lineage>
</organism>
<evidence type="ECO:0000313" key="15">
    <source>
        <dbReference type="EMBL" id="CPR10862.1"/>
    </source>
</evidence>
<evidence type="ECO:0000256" key="6">
    <source>
        <dbReference type="ARBA" id="ARBA00023149"/>
    </source>
</evidence>
<feature type="domain" description="Cyclic nucleotide-binding" evidence="13">
    <location>
        <begin position="21"/>
        <end position="141"/>
    </location>
</feature>
<keyword evidence="6" id="KW-0114">cAMP</keyword>
<dbReference type="SUPFAM" id="SSF51206">
    <property type="entry name" value="cAMP-binding domain-like"/>
    <property type="match status" value="1"/>
</dbReference>
<evidence type="ECO:0000259" key="13">
    <source>
        <dbReference type="PROSITE" id="PS50042"/>
    </source>
</evidence>
<keyword evidence="4" id="KW-0805">Transcription regulation</keyword>
<dbReference type="InterPro" id="IPR050397">
    <property type="entry name" value="Env_Response_Regulators"/>
</dbReference>
<dbReference type="FunFam" id="1.10.10.10:FF:000019">
    <property type="entry name" value="Crp/Fnr family transcriptional regulator"/>
    <property type="match status" value="1"/>
</dbReference>
<evidence type="ECO:0000256" key="5">
    <source>
        <dbReference type="ARBA" id="ARBA00023125"/>
    </source>
</evidence>
<dbReference type="CDD" id="cd00038">
    <property type="entry name" value="CAP_ED"/>
    <property type="match status" value="1"/>
</dbReference>
<evidence type="ECO:0000256" key="1">
    <source>
        <dbReference type="ARBA" id="ARBA00022491"/>
    </source>
</evidence>
<dbReference type="PANTHER" id="PTHR24567:SF74">
    <property type="entry name" value="HTH-TYPE TRANSCRIPTIONAL REGULATOR ARCR"/>
    <property type="match status" value="1"/>
</dbReference>
<evidence type="ECO:0000259" key="14">
    <source>
        <dbReference type="PROSITE" id="PS51063"/>
    </source>
</evidence>
<dbReference type="SMART" id="SM00100">
    <property type="entry name" value="cNMP"/>
    <property type="match status" value="1"/>
</dbReference>
<protein>
    <recommendedName>
        <fullName evidence="11">CRP-like cAMP-activated global transcriptional regulator</fullName>
    </recommendedName>
    <alternativeName>
        <fullName evidence="10">cAMP receptor protein</fullName>
    </alternativeName>
    <alternativeName>
        <fullName evidence="9">cAMP regulatory protein</fullName>
    </alternativeName>
</protein>
<keyword evidence="2" id="KW-0116">cAMP-binding</keyword>
<evidence type="ECO:0000256" key="12">
    <source>
        <dbReference type="SAM" id="MobiDB-lite"/>
    </source>
</evidence>
<dbReference type="Pfam" id="PF00027">
    <property type="entry name" value="cNMP_binding"/>
    <property type="match status" value="1"/>
</dbReference>
<dbReference type="InterPro" id="IPR014710">
    <property type="entry name" value="RmlC-like_jellyroll"/>
</dbReference>
<dbReference type="EMBL" id="CSTD01000002">
    <property type="protein sequence ID" value="CPR10862.1"/>
    <property type="molecule type" value="Genomic_DNA"/>
</dbReference>
<dbReference type="AlphaFoldDB" id="A0A0U0W975"/>
<evidence type="ECO:0000256" key="9">
    <source>
        <dbReference type="ARBA" id="ARBA00029868"/>
    </source>
</evidence>
<evidence type="ECO:0000256" key="3">
    <source>
        <dbReference type="ARBA" id="ARBA00022741"/>
    </source>
</evidence>
<dbReference type="PRINTS" id="PR00103">
    <property type="entry name" value="CAMPKINASE"/>
</dbReference>
<dbReference type="InterPro" id="IPR018490">
    <property type="entry name" value="cNMP-bd_dom_sf"/>
</dbReference>
<dbReference type="GO" id="GO:0005829">
    <property type="term" value="C:cytosol"/>
    <property type="evidence" value="ECO:0007669"/>
    <property type="project" value="TreeGrafter"/>
</dbReference>
<dbReference type="FunFam" id="2.60.120.10:FF:000003">
    <property type="entry name" value="Crp/Fnr family transcriptional regulator"/>
    <property type="match status" value="1"/>
</dbReference>
<dbReference type="SMART" id="SM00419">
    <property type="entry name" value="HTH_CRP"/>
    <property type="match status" value="1"/>
</dbReference>
<evidence type="ECO:0000313" key="16">
    <source>
        <dbReference type="Proteomes" id="UP000198875"/>
    </source>
</evidence>
<dbReference type="InterPro" id="IPR000595">
    <property type="entry name" value="cNMP-bd_dom"/>
</dbReference>
<name>A0A0U0W975_MYCBE</name>
<evidence type="ECO:0000256" key="2">
    <source>
        <dbReference type="ARBA" id="ARBA00022566"/>
    </source>
</evidence>
<dbReference type="PANTHER" id="PTHR24567">
    <property type="entry name" value="CRP FAMILY TRANSCRIPTIONAL REGULATORY PROTEIN"/>
    <property type="match status" value="1"/>
</dbReference>
<dbReference type="SUPFAM" id="SSF46785">
    <property type="entry name" value="Winged helix' DNA-binding domain"/>
    <property type="match status" value="1"/>
</dbReference>
<keyword evidence="8" id="KW-0804">Transcription</keyword>
<keyword evidence="7" id="KW-0010">Activator</keyword>
<gene>
    <name evidence="15" type="ORF">BN971_02133</name>
</gene>
<feature type="domain" description="HTH crp-type" evidence="14">
    <location>
        <begin position="155"/>
        <end position="228"/>
    </location>
</feature>
<dbReference type="PROSITE" id="PS50042">
    <property type="entry name" value="CNMP_BINDING_3"/>
    <property type="match status" value="1"/>
</dbReference>
<keyword evidence="3" id="KW-0547">Nucleotide-binding</keyword>
<evidence type="ECO:0000256" key="10">
    <source>
        <dbReference type="ARBA" id="ARBA00033082"/>
    </source>
</evidence>
<feature type="compositionally biased region" description="Basic residues" evidence="12">
    <location>
        <begin position="245"/>
        <end position="255"/>
    </location>
</feature>
<dbReference type="GO" id="GO:0003677">
    <property type="term" value="F:DNA binding"/>
    <property type="evidence" value="ECO:0007669"/>
    <property type="project" value="UniProtKB-KW"/>
</dbReference>
<keyword evidence="1" id="KW-0678">Repressor</keyword>
<dbReference type="GO" id="GO:0030552">
    <property type="term" value="F:cAMP binding"/>
    <property type="evidence" value="ECO:0007669"/>
    <property type="project" value="UniProtKB-KW"/>
</dbReference>
<proteinExistence type="predicted"/>
<evidence type="ECO:0000256" key="8">
    <source>
        <dbReference type="ARBA" id="ARBA00023163"/>
    </source>
</evidence>
<evidence type="ECO:0000256" key="7">
    <source>
        <dbReference type="ARBA" id="ARBA00023159"/>
    </source>
</evidence>
<dbReference type="InterPro" id="IPR036390">
    <property type="entry name" value="WH_DNA-bd_sf"/>
</dbReference>
<dbReference type="InterPro" id="IPR036388">
    <property type="entry name" value="WH-like_DNA-bd_sf"/>
</dbReference>
<dbReference type="OrthoDB" id="180043at2"/>
<feature type="region of interest" description="Disordered" evidence="12">
    <location>
        <begin position="235"/>
        <end position="255"/>
    </location>
</feature>
<reference evidence="15 16" key="1">
    <citation type="submission" date="2015-03" db="EMBL/GenBank/DDBJ databases">
        <authorList>
            <person name="Murphy D."/>
        </authorList>
    </citation>
    <scope>NUCLEOTIDE SEQUENCE [LARGE SCALE GENOMIC DNA]</scope>
    <source>
        <strain evidence="15 16">DSM 44277</strain>
    </source>
</reference>
<dbReference type="PROSITE" id="PS51063">
    <property type="entry name" value="HTH_CRP_2"/>
    <property type="match status" value="1"/>
</dbReference>
<dbReference type="Gene3D" id="2.60.120.10">
    <property type="entry name" value="Jelly Rolls"/>
    <property type="match status" value="1"/>
</dbReference>
<evidence type="ECO:0000256" key="11">
    <source>
        <dbReference type="ARBA" id="ARBA00068047"/>
    </source>
</evidence>
<evidence type="ECO:0000256" key="4">
    <source>
        <dbReference type="ARBA" id="ARBA00023015"/>
    </source>
</evidence>
<dbReference type="InterPro" id="IPR012318">
    <property type="entry name" value="HTH_CRP"/>
</dbReference>
<keyword evidence="5" id="KW-0238">DNA-binding</keyword>